<name>K4LGJ9_THEPS</name>
<dbReference type="InterPro" id="IPR000318">
    <property type="entry name" value="Nase_comp1_CS"/>
</dbReference>
<dbReference type="EC" id="1.18.6.1" evidence="4"/>
<dbReference type="CDD" id="cd01967">
    <property type="entry name" value="Nitrogenase_MoFe_alpha_like"/>
    <property type="match status" value="1"/>
</dbReference>
<evidence type="ECO:0000259" key="3">
    <source>
        <dbReference type="Pfam" id="PF00148"/>
    </source>
</evidence>
<dbReference type="Pfam" id="PF00148">
    <property type="entry name" value="Oxidored_nitro"/>
    <property type="match status" value="1"/>
</dbReference>
<sequence>MLDAEKLLSDRWRHVVTKGDGTAVLPECGRPTVPGLVSERACAFYGARWMLAAIPDVIHLVHGPAGCAYFGSIVRRKSYRVFSTQLEERDIVFGAGEKLYRAVLEAVATDPGARAVLVYATCSAGLIGDDLDGICKRAARAVGRPVVPVNSPGFCGYSQAAGHDIAAGVLLEHFIGTGKAQEPIANGVNLLGEFDVMGDLREIERLLQQLGLRILCAFSGKAATTAMADAHRARLNIVHCRRTGQRLADAMQERFGTPQLKVSFFGFEETASALRSIGKFFGSAGVEEIVERGRREVEGAAPFLKKLAGKRVALFFGASRMGTMARAFAELGMEVVMIGSQFGCLEDYRDAGARVRAGTVLIDDPPEKELEEFIRKHMPHLFVGGTKEKYLATKLGVPFLVFPQETSCFAGFRGFVNLAREVAGLVGAPVWRLAGRLPEI</sequence>
<reference evidence="4 5" key="1">
    <citation type="journal article" date="2012" name="BMC Genomics">
        <title>Genome-guided analysis of physiological and morphological traits of the fermentative acetate oxidizer Thermacetogenium phaeum.</title>
        <authorList>
            <person name="Oehler D."/>
            <person name="Poehlein A."/>
            <person name="Leimbach A."/>
            <person name="Muller N."/>
            <person name="Daniel R."/>
            <person name="Gottschalk G."/>
            <person name="Schink B."/>
        </authorList>
    </citation>
    <scope>NUCLEOTIDE SEQUENCE [LARGE SCALE GENOMIC DNA]</scope>
    <source>
        <strain evidence="5">ATCC BAA-254 / DSM 26808 / PB</strain>
    </source>
</reference>
<dbReference type="STRING" id="1089553.Tph_c08700"/>
<dbReference type="PANTHER" id="PTHR42956">
    <property type="entry name" value="NITROGENASE IRON-MOLYBDENUM COFACTOR BIOSYNTHESIS PROTEIN NIFE"/>
    <property type="match status" value="1"/>
</dbReference>
<dbReference type="InterPro" id="IPR049939">
    <property type="entry name" value="NifE-like"/>
</dbReference>
<evidence type="ECO:0000256" key="1">
    <source>
        <dbReference type="ARBA" id="ARBA00023231"/>
    </source>
</evidence>
<dbReference type="PROSITE" id="PS00699">
    <property type="entry name" value="NITROGENASE_1_1"/>
    <property type="match status" value="1"/>
</dbReference>
<dbReference type="eggNOG" id="COG2710">
    <property type="taxonomic scope" value="Bacteria"/>
</dbReference>
<keyword evidence="5" id="KW-1185">Reference proteome</keyword>
<dbReference type="RefSeq" id="WP_015049981.1">
    <property type="nucleotide sequence ID" value="NC_018870.1"/>
</dbReference>
<dbReference type="KEGG" id="tpz:Tph_c08700"/>
<gene>
    <name evidence="4" type="primary">nifD2</name>
    <name evidence="4" type="ordered locus">Tph_c08700</name>
</gene>
<dbReference type="HOGENOM" id="CLU_025876_1_1_9"/>
<keyword evidence="1 2" id="KW-0535">Nitrogen fixation</keyword>
<accession>K4LGJ9</accession>
<dbReference type="AlphaFoldDB" id="K4LGJ9"/>
<dbReference type="PROSITE" id="PS00090">
    <property type="entry name" value="NITROGENASE_1_2"/>
    <property type="match status" value="1"/>
</dbReference>
<evidence type="ECO:0000256" key="2">
    <source>
        <dbReference type="RuleBase" id="RU004021"/>
    </source>
</evidence>
<evidence type="ECO:0000313" key="4">
    <source>
        <dbReference type="EMBL" id="AFV11100.1"/>
    </source>
</evidence>
<dbReference type="GO" id="GO:0016163">
    <property type="term" value="F:nitrogenase activity"/>
    <property type="evidence" value="ECO:0007669"/>
    <property type="project" value="UniProtKB-EC"/>
</dbReference>
<evidence type="ECO:0000313" key="5">
    <source>
        <dbReference type="Proteomes" id="UP000000467"/>
    </source>
</evidence>
<dbReference type="InterPro" id="IPR000510">
    <property type="entry name" value="Nase/OxRdtase_comp1"/>
</dbReference>
<protein>
    <submittedName>
        <fullName evidence="4">Nitrogenase molybdenum-iron protein alpha subunit</fullName>
        <ecNumber evidence="4">1.18.6.1</ecNumber>
    </submittedName>
</protein>
<proteinExistence type="inferred from homology"/>
<dbReference type="SUPFAM" id="SSF53807">
    <property type="entry name" value="Helical backbone' metal receptor"/>
    <property type="match status" value="1"/>
</dbReference>
<dbReference type="EMBL" id="CP003732">
    <property type="protein sequence ID" value="AFV11100.1"/>
    <property type="molecule type" value="Genomic_DNA"/>
</dbReference>
<dbReference type="Proteomes" id="UP000000467">
    <property type="component" value="Chromosome"/>
</dbReference>
<dbReference type="PANTHER" id="PTHR42956:SF1">
    <property type="entry name" value="NITROGENASE IRON-MOLYBDENUM COFACTOR BIOSYNTHESIS PROTEIN NIFE"/>
    <property type="match status" value="1"/>
</dbReference>
<organism evidence="4 5">
    <name type="scientific">Thermacetogenium phaeum (strain ATCC BAA-254 / DSM 26808 / PB)</name>
    <dbReference type="NCBI Taxonomy" id="1089553"/>
    <lineage>
        <taxon>Bacteria</taxon>
        <taxon>Bacillati</taxon>
        <taxon>Bacillota</taxon>
        <taxon>Clostridia</taxon>
        <taxon>Thermoanaerobacterales</taxon>
        <taxon>Thermoanaerobacteraceae</taxon>
        <taxon>Thermacetogenium</taxon>
    </lineage>
</organism>
<feature type="domain" description="Nitrogenase/oxidoreductase component 1" evidence="3">
    <location>
        <begin position="42"/>
        <end position="425"/>
    </location>
</feature>
<comment type="similarity">
    <text evidence="2">Belongs to the NifD/NifK/NifE/NifN family.</text>
</comment>
<dbReference type="OrthoDB" id="9767044at2"/>
<keyword evidence="4" id="KW-0560">Oxidoreductase</keyword>
<dbReference type="Gene3D" id="3.40.50.1980">
    <property type="entry name" value="Nitrogenase molybdenum iron protein domain"/>
    <property type="match status" value="3"/>
</dbReference>